<dbReference type="OMA" id="TIICERF"/>
<dbReference type="GO" id="GO:0000055">
    <property type="term" value="P:ribosomal large subunit export from nucleus"/>
    <property type="evidence" value="ECO:0000318"/>
    <property type="project" value="GO_Central"/>
</dbReference>
<keyword evidence="4" id="KW-0653">Protein transport</keyword>
<name>A2EMW2_TRIV3</name>
<dbReference type="GO" id="GO:0000056">
    <property type="term" value="P:ribosomal small subunit export from nucleus"/>
    <property type="evidence" value="ECO:0000318"/>
    <property type="project" value="GO_Central"/>
</dbReference>
<reference evidence="7" key="1">
    <citation type="submission" date="2006-10" db="EMBL/GenBank/DDBJ databases">
        <authorList>
            <person name="Amadeo P."/>
            <person name="Zhao Q."/>
            <person name="Wortman J."/>
            <person name="Fraser-Liggett C."/>
            <person name="Carlton J."/>
        </authorList>
    </citation>
    <scope>NUCLEOTIDE SEQUENCE</scope>
    <source>
        <strain evidence="7">G3</strain>
    </source>
</reference>
<dbReference type="KEGG" id="tva:4763909"/>
<evidence type="ECO:0000256" key="1">
    <source>
        <dbReference type="ARBA" id="ARBA00004123"/>
    </source>
</evidence>
<dbReference type="SUPFAM" id="SSF48371">
    <property type="entry name" value="ARM repeat"/>
    <property type="match status" value="1"/>
</dbReference>
<comment type="subcellular location">
    <subcellularLocation>
        <location evidence="1">Nucleus</location>
    </subcellularLocation>
</comment>
<dbReference type="SMR" id="A2EMW2"/>
<dbReference type="Pfam" id="PF08767">
    <property type="entry name" value="CRM1_C"/>
    <property type="match status" value="1"/>
</dbReference>
<dbReference type="InterPro" id="IPR013598">
    <property type="entry name" value="Exportin-1/Importin-b-like"/>
</dbReference>
<evidence type="ECO:0000256" key="4">
    <source>
        <dbReference type="ARBA" id="ARBA00022927"/>
    </source>
</evidence>
<evidence type="ECO:0000256" key="2">
    <source>
        <dbReference type="ARBA" id="ARBA00009466"/>
    </source>
</evidence>
<dbReference type="PROSITE" id="PS50166">
    <property type="entry name" value="IMPORTIN_B_NT"/>
    <property type="match status" value="1"/>
</dbReference>
<evidence type="ECO:0000256" key="5">
    <source>
        <dbReference type="ARBA" id="ARBA00023242"/>
    </source>
</evidence>
<reference evidence="7" key="2">
    <citation type="journal article" date="2007" name="Science">
        <title>Draft genome sequence of the sexually transmitted pathogen Trichomonas vaginalis.</title>
        <authorList>
            <person name="Carlton J.M."/>
            <person name="Hirt R.P."/>
            <person name="Silva J.C."/>
            <person name="Delcher A.L."/>
            <person name="Schatz M."/>
            <person name="Zhao Q."/>
            <person name="Wortman J.R."/>
            <person name="Bidwell S.L."/>
            <person name="Alsmark U.C.M."/>
            <person name="Besteiro S."/>
            <person name="Sicheritz-Ponten T."/>
            <person name="Noel C.J."/>
            <person name="Dacks J.B."/>
            <person name="Foster P.G."/>
            <person name="Simillion C."/>
            <person name="Van de Peer Y."/>
            <person name="Miranda-Saavedra D."/>
            <person name="Barton G.J."/>
            <person name="Westrop G.D."/>
            <person name="Mueller S."/>
            <person name="Dessi D."/>
            <person name="Fiori P.L."/>
            <person name="Ren Q."/>
            <person name="Paulsen I."/>
            <person name="Zhang H."/>
            <person name="Bastida-Corcuera F.D."/>
            <person name="Simoes-Barbosa A."/>
            <person name="Brown M.T."/>
            <person name="Hayes R.D."/>
            <person name="Mukherjee M."/>
            <person name="Okumura C.Y."/>
            <person name="Schneider R."/>
            <person name="Smith A.J."/>
            <person name="Vanacova S."/>
            <person name="Villalvazo M."/>
            <person name="Haas B.J."/>
            <person name="Pertea M."/>
            <person name="Feldblyum T.V."/>
            <person name="Utterback T.R."/>
            <person name="Shu C.L."/>
            <person name="Osoegawa K."/>
            <person name="de Jong P.J."/>
            <person name="Hrdy I."/>
            <person name="Horvathova L."/>
            <person name="Zubacova Z."/>
            <person name="Dolezal P."/>
            <person name="Malik S.B."/>
            <person name="Logsdon J.M. Jr."/>
            <person name="Henze K."/>
            <person name="Gupta A."/>
            <person name="Wang C.C."/>
            <person name="Dunne R.L."/>
            <person name="Upcroft J.A."/>
            <person name="Upcroft P."/>
            <person name="White O."/>
            <person name="Salzberg S.L."/>
            <person name="Tang P."/>
            <person name="Chiu C.-H."/>
            <person name="Lee Y.-S."/>
            <person name="Embley T.M."/>
            <person name="Coombs G.H."/>
            <person name="Mottram J.C."/>
            <person name="Tachezy J."/>
            <person name="Fraser-Liggett C.M."/>
            <person name="Johnson P.J."/>
        </authorList>
    </citation>
    <scope>NUCLEOTIDE SEQUENCE [LARGE SCALE GENOMIC DNA]</scope>
    <source>
        <strain evidence="7">G3</strain>
    </source>
</reference>
<evidence type="ECO:0000313" key="7">
    <source>
        <dbReference type="EMBL" id="EAY06035.1"/>
    </source>
</evidence>
<dbReference type="Pfam" id="PF08389">
    <property type="entry name" value="Xpo1"/>
    <property type="match status" value="1"/>
</dbReference>
<dbReference type="GO" id="GO:0005737">
    <property type="term" value="C:cytoplasm"/>
    <property type="evidence" value="ECO:0000318"/>
    <property type="project" value="GO_Central"/>
</dbReference>
<organism evidence="7 8">
    <name type="scientific">Trichomonas vaginalis (strain ATCC PRA-98 / G3)</name>
    <dbReference type="NCBI Taxonomy" id="412133"/>
    <lineage>
        <taxon>Eukaryota</taxon>
        <taxon>Metamonada</taxon>
        <taxon>Parabasalia</taxon>
        <taxon>Trichomonadida</taxon>
        <taxon>Trichomonadidae</taxon>
        <taxon>Trichomonas</taxon>
    </lineage>
</organism>
<dbReference type="OrthoDB" id="2215036at2759"/>
<dbReference type="FunFam" id="1.25.10.10:FF:001322">
    <property type="entry name" value="Uncharacterized protein"/>
    <property type="match status" value="1"/>
</dbReference>
<evidence type="ECO:0000259" key="6">
    <source>
        <dbReference type="PROSITE" id="PS50166"/>
    </source>
</evidence>
<keyword evidence="3" id="KW-0813">Transport</keyword>
<dbReference type="PANTHER" id="PTHR11223">
    <property type="entry name" value="EXPORTIN 1/5"/>
    <property type="match status" value="1"/>
</dbReference>
<dbReference type="GO" id="GO:0031267">
    <property type="term" value="F:small GTPase binding"/>
    <property type="evidence" value="ECO:0007669"/>
    <property type="project" value="InterPro"/>
</dbReference>
<dbReference type="eggNOG" id="KOG2020">
    <property type="taxonomic scope" value="Eukaryota"/>
</dbReference>
<sequence>MNDISSLSIPDSEIDTDLLDLLVREVERDPSNKQYFKVLTQFQKRPDAYKCCIPVFSKEYGIQTRYLVLKILRNYVESHWNLIEDNEKSQIHEFVLKFIHDENYLQNNAFITLADQILVSILKYEYPQNFPNFISDRINESSQNEILQMNCIEIISILAREISIGAEESLTIIRASQLKEKFSKEFPIITKFIQNIFLNNPSEEIIIKAVRAIKTFVQLIDMDNIFQIGIFGNLHILYDLNFHIFVEVSSIFWEICQSNNFPPEFGQQVPEIFSKIMETVQKYTQSTDILDLLSSETDKITFCHTVTGLIQKYYKLILPLDKEGYISYASTLLVSMLSNFNDEPLQICIDFWAFIATTAYREKRCQLENTTEIFLPYINDVTKTIVPKIVNPFDVFELDDDPSQLNRYSIEQNIIYDSMHDYLLHATQLYPQETCEIINEFIHKENITVDDINVLCWCIGCIGNGFEQTDNEDFSFLSNMINSIINLLESTEENDIKISIISGISFSASGLSNFFSIEDNISILSFICHNIIEILPSVESTTEIILSSNFNKVLHVCSQLLVSTPSGCNNSIVESCCDELFSIFGQVSSQSFLLLVDGLCYCCKRCESDIMRSIVEGLSFQIFESIFSVLNTETFIFFLRCLKIISFNNTDYFVRLFIDFSPHLIDLFNKNFDNYETNEESQNICFEILDLYCVISSQISSHHENLESFFEICCSTFLSLYFTEKFSFFDHHVLQIFGNLSLKLQNKMPSKFLIFYNNLFVPVSNLFREDINYIQNNSLLCTSFIFLIKCFVRTSLSSLLCMESEQIRFFFDTFDNLILYVTSRDIRDLCFSVLEDIFTTVDKMQENASRRFMSEYGVKYLVDIVHYMVLESMSDIIGHLSSIFRRLIRNRFISENISQFSTIICERFDGQNVDCIERFLFSLRDCMNQRDFRSNIRDFIISLKHFSPLVFNTSSNDIVQDNPQHPENLNNENVFRDTHLHDISSDIKDLSQKLEFMSLNQ</sequence>
<dbReference type="InterPro" id="IPR045065">
    <property type="entry name" value="XPO1/5"/>
</dbReference>
<dbReference type="Proteomes" id="UP000001542">
    <property type="component" value="Unassembled WGS sequence"/>
</dbReference>
<dbReference type="VEuPathDB" id="TrichDB:TVAG_053590"/>
<evidence type="ECO:0000313" key="8">
    <source>
        <dbReference type="Proteomes" id="UP000001542"/>
    </source>
</evidence>
<protein>
    <recommendedName>
        <fullName evidence="6">Importin N-terminal domain-containing protein</fullName>
    </recommendedName>
</protein>
<dbReference type="RefSeq" id="XP_001318258.1">
    <property type="nucleotide sequence ID" value="XM_001318223.1"/>
</dbReference>
<dbReference type="PANTHER" id="PTHR11223:SF2">
    <property type="entry name" value="EXPORTIN-1"/>
    <property type="match status" value="1"/>
</dbReference>
<dbReference type="InterPro" id="IPR016024">
    <property type="entry name" value="ARM-type_fold"/>
</dbReference>
<gene>
    <name evidence="7" type="ORF">TVAG_053590</name>
</gene>
<proteinExistence type="inferred from homology"/>
<dbReference type="GO" id="GO:0006611">
    <property type="term" value="P:protein export from nucleus"/>
    <property type="evidence" value="ECO:0007669"/>
    <property type="project" value="InterPro"/>
</dbReference>
<keyword evidence="5" id="KW-0539">Nucleus</keyword>
<dbReference type="InterPro" id="IPR011989">
    <property type="entry name" value="ARM-like"/>
</dbReference>
<dbReference type="Pfam" id="PF03810">
    <property type="entry name" value="IBN_N"/>
    <property type="match status" value="1"/>
</dbReference>
<dbReference type="GO" id="GO:0005634">
    <property type="term" value="C:nucleus"/>
    <property type="evidence" value="ECO:0000318"/>
    <property type="project" value="GO_Central"/>
</dbReference>
<keyword evidence="8" id="KW-1185">Reference proteome</keyword>
<dbReference type="InterPro" id="IPR001494">
    <property type="entry name" value="Importin-beta_N"/>
</dbReference>
<dbReference type="GO" id="GO:0005049">
    <property type="term" value="F:nuclear export signal receptor activity"/>
    <property type="evidence" value="ECO:0000318"/>
    <property type="project" value="GO_Central"/>
</dbReference>
<dbReference type="AlphaFoldDB" id="A2EMW2"/>
<dbReference type="STRING" id="5722.A2EMW2"/>
<evidence type="ECO:0000256" key="3">
    <source>
        <dbReference type="ARBA" id="ARBA00022448"/>
    </source>
</evidence>
<dbReference type="VEuPathDB" id="TrichDB:TVAGG3_0755530"/>
<dbReference type="InParanoid" id="A2EMW2"/>
<dbReference type="InterPro" id="IPR014877">
    <property type="entry name" value="XPO1_C_dom"/>
</dbReference>
<dbReference type="Gene3D" id="1.25.10.10">
    <property type="entry name" value="Leucine-rich Repeat Variant"/>
    <property type="match status" value="1"/>
</dbReference>
<dbReference type="EMBL" id="DS113434">
    <property type="protein sequence ID" value="EAY06035.1"/>
    <property type="molecule type" value="Genomic_DNA"/>
</dbReference>
<comment type="similarity">
    <text evidence="2">Belongs to the exportin family.</text>
</comment>
<feature type="domain" description="Importin N-terminal" evidence="6">
    <location>
        <begin position="37"/>
        <end position="101"/>
    </location>
</feature>
<accession>A2EMW2</accession>